<feature type="non-terminal residue" evidence="2">
    <location>
        <position position="1"/>
    </location>
</feature>
<dbReference type="Proteomes" id="UP000765509">
    <property type="component" value="Unassembled WGS sequence"/>
</dbReference>
<accession>A0A9Q3GRV4</accession>
<reference evidence="2" key="1">
    <citation type="submission" date="2021-03" db="EMBL/GenBank/DDBJ databases">
        <title>Draft genome sequence of rust myrtle Austropuccinia psidii MF-1, a brazilian biotype.</title>
        <authorList>
            <person name="Quecine M.C."/>
            <person name="Pachon D.M.R."/>
            <person name="Bonatelli M.L."/>
            <person name="Correr F.H."/>
            <person name="Franceschini L.M."/>
            <person name="Leite T.F."/>
            <person name="Margarido G.R.A."/>
            <person name="Almeida C.A."/>
            <person name="Ferrarezi J.A."/>
            <person name="Labate C.A."/>
        </authorList>
    </citation>
    <scope>NUCLEOTIDE SEQUENCE</scope>
    <source>
        <strain evidence="2">MF-1</strain>
    </source>
</reference>
<dbReference type="InterPro" id="IPR043128">
    <property type="entry name" value="Rev_trsase/Diguanyl_cyclase"/>
</dbReference>
<organism evidence="2 3">
    <name type="scientific">Austropuccinia psidii MF-1</name>
    <dbReference type="NCBI Taxonomy" id="1389203"/>
    <lineage>
        <taxon>Eukaryota</taxon>
        <taxon>Fungi</taxon>
        <taxon>Dikarya</taxon>
        <taxon>Basidiomycota</taxon>
        <taxon>Pucciniomycotina</taxon>
        <taxon>Pucciniomycetes</taxon>
        <taxon>Pucciniales</taxon>
        <taxon>Sphaerophragmiaceae</taxon>
        <taxon>Austropuccinia</taxon>
    </lineage>
</organism>
<evidence type="ECO:0000313" key="3">
    <source>
        <dbReference type="Proteomes" id="UP000765509"/>
    </source>
</evidence>
<comment type="caution">
    <text evidence="2">The sequence shown here is derived from an EMBL/GenBank/DDBJ whole genome shotgun (WGS) entry which is preliminary data.</text>
</comment>
<dbReference type="InterPro" id="IPR053134">
    <property type="entry name" value="RNA-dir_DNA_polymerase"/>
</dbReference>
<evidence type="ECO:0000256" key="1">
    <source>
        <dbReference type="SAM" id="MobiDB-lite"/>
    </source>
</evidence>
<feature type="region of interest" description="Disordered" evidence="1">
    <location>
        <begin position="1"/>
        <end position="22"/>
    </location>
</feature>
<sequence length="344" mass="39491">DSKSESMGDALREQSDDDQAPREECLVEYHKEIQIEIQDIQLEAGMPQITANINLCKQTQELQKFLVTSTKGLAYIHGKATKISVCVDNSQQPLIIDSGPHFSIVAREYLDNHVPNWEKQLLPTKAKNFKSASGKVKSIGTITKDIIRFHRKGNIILNPELVVLEDAHIQGFLLGTDYQRIYCIDIYNERANSVPASPVKKLSLLKILRKNRPEFAIGEEPLVEIKGHDIELYLNLSRPYPFLLRRTPYPENLETRKEIDKNINKPPDMDVIRKIGHNEVVEITSQVLKTWHVGKSRLCGYFRALKNYTKADRYPIPRIPHALDKLEKPKYITKIDCMKGFHQN</sequence>
<dbReference type="PANTHER" id="PTHR24559:SF444">
    <property type="entry name" value="REVERSE TRANSCRIPTASE DOMAIN-CONTAINING PROTEIN"/>
    <property type="match status" value="1"/>
</dbReference>
<gene>
    <name evidence="2" type="ORF">O181_016484</name>
</gene>
<dbReference type="AlphaFoldDB" id="A0A9Q3GRV4"/>
<dbReference type="Gene3D" id="3.10.10.10">
    <property type="entry name" value="HIV Type 1 Reverse Transcriptase, subunit A, domain 1"/>
    <property type="match status" value="1"/>
</dbReference>
<keyword evidence="3" id="KW-1185">Reference proteome</keyword>
<evidence type="ECO:0000313" key="2">
    <source>
        <dbReference type="EMBL" id="MBW0476769.1"/>
    </source>
</evidence>
<name>A0A9Q3GRV4_9BASI</name>
<dbReference type="PANTHER" id="PTHR24559">
    <property type="entry name" value="TRANSPOSON TY3-I GAG-POL POLYPROTEIN"/>
    <property type="match status" value="1"/>
</dbReference>
<dbReference type="Gene3D" id="3.30.70.270">
    <property type="match status" value="1"/>
</dbReference>
<dbReference type="OrthoDB" id="117622at2759"/>
<dbReference type="SUPFAM" id="SSF56672">
    <property type="entry name" value="DNA/RNA polymerases"/>
    <property type="match status" value="1"/>
</dbReference>
<dbReference type="InterPro" id="IPR043502">
    <property type="entry name" value="DNA/RNA_pol_sf"/>
</dbReference>
<proteinExistence type="predicted"/>
<dbReference type="EMBL" id="AVOT02004580">
    <property type="protein sequence ID" value="MBW0476769.1"/>
    <property type="molecule type" value="Genomic_DNA"/>
</dbReference>
<protein>
    <submittedName>
        <fullName evidence="2">Uncharacterized protein</fullName>
    </submittedName>
</protein>